<name>A0A9W9VPK5_9EURO</name>
<protein>
    <submittedName>
        <fullName evidence="1">Uncharacterized protein</fullName>
    </submittedName>
</protein>
<dbReference type="Proteomes" id="UP001147747">
    <property type="component" value="Unassembled WGS sequence"/>
</dbReference>
<keyword evidence="2" id="KW-1185">Reference proteome</keyword>
<comment type="caution">
    <text evidence="1">The sequence shown here is derived from an EMBL/GenBank/DDBJ whole genome shotgun (WGS) entry which is preliminary data.</text>
</comment>
<reference evidence="1" key="2">
    <citation type="journal article" date="2023" name="IMA Fungus">
        <title>Comparative genomic study of the Penicillium genus elucidates a diverse pangenome and 15 lateral gene transfer events.</title>
        <authorList>
            <person name="Petersen C."/>
            <person name="Sorensen T."/>
            <person name="Nielsen M.R."/>
            <person name="Sondergaard T.E."/>
            <person name="Sorensen J.L."/>
            <person name="Fitzpatrick D.A."/>
            <person name="Frisvad J.C."/>
            <person name="Nielsen K.L."/>
        </authorList>
    </citation>
    <scope>NUCLEOTIDE SEQUENCE</scope>
    <source>
        <strain evidence="1">IBT 29677</strain>
    </source>
</reference>
<sequence>MCKCLLPSARLRGFLATAVLRTWQTLLINHRDQRRREPLHVILEENVPRGSIKRGLQRFTSTPITMELTILPAQIDIELSQSSKALAMDLNVLC</sequence>
<dbReference type="GeneID" id="81373136"/>
<dbReference type="EMBL" id="JAPZBU010000009">
    <property type="protein sequence ID" value="KAJ5386978.1"/>
    <property type="molecule type" value="Genomic_DNA"/>
</dbReference>
<dbReference type="AlphaFoldDB" id="A0A9W9VPK5"/>
<gene>
    <name evidence="1" type="ORF">N7509_009519</name>
</gene>
<evidence type="ECO:0000313" key="2">
    <source>
        <dbReference type="Proteomes" id="UP001147747"/>
    </source>
</evidence>
<evidence type="ECO:0000313" key="1">
    <source>
        <dbReference type="EMBL" id="KAJ5386978.1"/>
    </source>
</evidence>
<proteinExistence type="predicted"/>
<reference evidence="1" key="1">
    <citation type="submission" date="2022-12" db="EMBL/GenBank/DDBJ databases">
        <authorList>
            <person name="Petersen C."/>
        </authorList>
    </citation>
    <scope>NUCLEOTIDE SEQUENCE</scope>
    <source>
        <strain evidence="1">IBT 29677</strain>
    </source>
</reference>
<accession>A0A9W9VPK5</accession>
<organism evidence="1 2">
    <name type="scientific">Penicillium cosmopolitanum</name>
    <dbReference type="NCBI Taxonomy" id="1131564"/>
    <lineage>
        <taxon>Eukaryota</taxon>
        <taxon>Fungi</taxon>
        <taxon>Dikarya</taxon>
        <taxon>Ascomycota</taxon>
        <taxon>Pezizomycotina</taxon>
        <taxon>Eurotiomycetes</taxon>
        <taxon>Eurotiomycetidae</taxon>
        <taxon>Eurotiales</taxon>
        <taxon>Aspergillaceae</taxon>
        <taxon>Penicillium</taxon>
    </lineage>
</organism>
<dbReference type="RefSeq" id="XP_056484776.1">
    <property type="nucleotide sequence ID" value="XM_056634156.1"/>
</dbReference>